<dbReference type="PROSITE" id="PS50086">
    <property type="entry name" value="TBC_RABGAP"/>
    <property type="match status" value="1"/>
</dbReference>
<dbReference type="Pfam" id="PF00566">
    <property type="entry name" value="RabGAP-TBC"/>
    <property type="match status" value="1"/>
</dbReference>
<keyword evidence="3" id="KW-1185">Reference proteome</keyword>
<evidence type="ECO:0000313" key="3">
    <source>
        <dbReference type="Proteomes" id="UP001396334"/>
    </source>
</evidence>
<protein>
    <recommendedName>
        <fullName evidence="1">Rab-GAP TBC domain-containing protein</fullName>
    </recommendedName>
</protein>
<evidence type="ECO:0000259" key="1">
    <source>
        <dbReference type="PROSITE" id="PS50086"/>
    </source>
</evidence>
<comment type="caution">
    <text evidence="2">The sequence shown here is derived from an EMBL/GenBank/DDBJ whole genome shotgun (WGS) entry which is preliminary data.</text>
</comment>
<dbReference type="InterPro" id="IPR000195">
    <property type="entry name" value="Rab-GAP-TBC_dom"/>
</dbReference>
<sequence length="217" mass="25578">MPGYIDTDVGYCQGMSDMCSPMIILLTNEADAFWCLERMMHRMRGNFRCTESSVGVESQLSHLAMVTQVINPKLHQHLETLCGGDYLFAVRMLIWFCFVESFRLVIHRIYGSRFVLEQMMWALEYDPDLFYLYEEPTLSLEESKMRSRSMRHYGKFERENMKIKSDKAPLPISVFLVASVFTLERKEHQATPRSTFEYGYISNSLYMFNEQNFNNRV</sequence>
<organism evidence="2 3">
    <name type="scientific">Hibiscus sabdariffa</name>
    <name type="common">roselle</name>
    <dbReference type="NCBI Taxonomy" id="183260"/>
    <lineage>
        <taxon>Eukaryota</taxon>
        <taxon>Viridiplantae</taxon>
        <taxon>Streptophyta</taxon>
        <taxon>Embryophyta</taxon>
        <taxon>Tracheophyta</taxon>
        <taxon>Spermatophyta</taxon>
        <taxon>Magnoliopsida</taxon>
        <taxon>eudicotyledons</taxon>
        <taxon>Gunneridae</taxon>
        <taxon>Pentapetalae</taxon>
        <taxon>rosids</taxon>
        <taxon>malvids</taxon>
        <taxon>Malvales</taxon>
        <taxon>Malvaceae</taxon>
        <taxon>Malvoideae</taxon>
        <taxon>Hibiscus</taxon>
    </lineage>
</organism>
<evidence type="ECO:0000313" key="2">
    <source>
        <dbReference type="EMBL" id="KAK9041691.1"/>
    </source>
</evidence>
<dbReference type="SUPFAM" id="SSF47923">
    <property type="entry name" value="Ypt/Rab-GAP domain of gyp1p"/>
    <property type="match status" value="1"/>
</dbReference>
<proteinExistence type="predicted"/>
<dbReference type="InterPro" id="IPR035969">
    <property type="entry name" value="Rab-GAP_TBC_sf"/>
</dbReference>
<name>A0ABR2TWK4_9ROSI</name>
<accession>A0ABR2TWK4</accession>
<reference evidence="2 3" key="1">
    <citation type="journal article" date="2024" name="G3 (Bethesda)">
        <title>Genome assembly of Hibiscus sabdariffa L. provides insights into metabolisms of medicinal natural products.</title>
        <authorList>
            <person name="Kim T."/>
        </authorList>
    </citation>
    <scope>NUCLEOTIDE SEQUENCE [LARGE SCALE GENOMIC DNA]</scope>
    <source>
        <strain evidence="2">TK-2024</strain>
        <tissue evidence="2">Old leaves</tissue>
    </source>
</reference>
<gene>
    <name evidence="2" type="ORF">V6N11_016781</name>
</gene>
<dbReference type="PANTHER" id="PTHR22957">
    <property type="entry name" value="TBC1 DOMAIN FAMILY MEMBER GTPASE-ACTIVATING PROTEIN"/>
    <property type="match status" value="1"/>
</dbReference>
<dbReference type="Proteomes" id="UP001396334">
    <property type="component" value="Unassembled WGS sequence"/>
</dbReference>
<dbReference type="PANTHER" id="PTHR22957:SF597">
    <property type="entry name" value="RAB-GAP TBC DOMAIN-CONTAINING PROTEIN"/>
    <property type="match status" value="1"/>
</dbReference>
<dbReference type="EMBL" id="JBBPBN010000004">
    <property type="protein sequence ID" value="KAK9041691.1"/>
    <property type="molecule type" value="Genomic_DNA"/>
</dbReference>
<feature type="domain" description="Rab-GAP TBC" evidence="1">
    <location>
        <begin position="1"/>
        <end position="117"/>
    </location>
</feature>
<dbReference type="Gene3D" id="1.10.8.270">
    <property type="entry name" value="putative rabgap domain of human tbc1 domain family member 14 like domains"/>
    <property type="match status" value="1"/>
</dbReference>